<name>A0A2P2R3D0_RHIMU</name>
<proteinExistence type="predicted"/>
<dbReference type="AlphaFoldDB" id="A0A2P2R3D0"/>
<dbReference type="EMBL" id="GGEC01093285">
    <property type="protein sequence ID" value="MBX73769.1"/>
    <property type="molecule type" value="Transcribed_RNA"/>
</dbReference>
<reference evidence="1" key="1">
    <citation type="submission" date="2018-02" db="EMBL/GenBank/DDBJ databases">
        <title>Rhizophora mucronata_Transcriptome.</title>
        <authorList>
            <person name="Meera S.P."/>
            <person name="Sreeshan A."/>
            <person name="Augustine A."/>
        </authorList>
    </citation>
    <scope>NUCLEOTIDE SEQUENCE</scope>
    <source>
        <tissue evidence="1">Leaf</tissue>
    </source>
</reference>
<protein>
    <submittedName>
        <fullName evidence="1">Uncharacterized protein</fullName>
    </submittedName>
</protein>
<evidence type="ECO:0000313" key="1">
    <source>
        <dbReference type="EMBL" id="MBX73769.1"/>
    </source>
</evidence>
<organism evidence="1">
    <name type="scientific">Rhizophora mucronata</name>
    <name type="common">Asiatic mangrove</name>
    <dbReference type="NCBI Taxonomy" id="61149"/>
    <lineage>
        <taxon>Eukaryota</taxon>
        <taxon>Viridiplantae</taxon>
        <taxon>Streptophyta</taxon>
        <taxon>Embryophyta</taxon>
        <taxon>Tracheophyta</taxon>
        <taxon>Spermatophyta</taxon>
        <taxon>Magnoliopsida</taxon>
        <taxon>eudicotyledons</taxon>
        <taxon>Gunneridae</taxon>
        <taxon>Pentapetalae</taxon>
        <taxon>rosids</taxon>
        <taxon>fabids</taxon>
        <taxon>Malpighiales</taxon>
        <taxon>Rhizophoraceae</taxon>
        <taxon>Rhizophora</taxon>
    </lineage>
</organism>
<accession>A0A2P2R3D0</accession>
<sequence>MFAFCHIVKQSISTVDTCRVCALK</sequence>